<dbReference type="InterPro" id="IPR036514">
    <property type="entry name" value="SGNH_hydro_sf"/>
</dbReference>
<name>A0A8T0H8R2_CERPU</name>
<evidence type="ECO:0000256" key="3">
    <source>
        <dbReference type="SAM" id="SignalP"/>
    </source>
</evidence>
<keyword evidence="3" id="KW-0732">Signal</keyword>
<dbReference type="PANTHER" id="PTHR45648:SF5">
    <property type="entry name" value="OS04G0577300 PROTEIN"/>
    <property type="match status" value="1"/>
</dbReference>
<comment type="caution">
    <text evidence="4">The sequence shown here is derived from an EMBL/GenBank/DDBJ whole genome shotgun (WGS) entry which is preliminary data.</text>
</comment>
<dbReference type="AlphaFoldDB" id="A0A8T0H8R2"/>
<keyword evidence="5" id="KW-1185">Reference proteome</keyword>
<dbReference type="PANTHER" id="PTHR45648">
    <property type="entry name" value="GDSL LIPASE/ACYLHYDROLASE FAMILY PROTEIN (AFU_ORTHOLOGUE AFUA_4G14700)"/>
    <property type="match status" value="1"/>
</dbReference>
<evidence type="ECO:0000313" key="5">
    <source>
        <dbReference type="Proteomes" id="UP000822688"/>
    </source>
</evidence>
<gene>
    <name evidence="4" type="ORF">KC19_6G011700</name>
</gene>
<comment type="similarity">
    <text evidence="1">Belongs to the 'GDSL' lipolytic enzyme family.</text>
</comment>
<organism evidence="4 5">
    <name type="scientific">Ceratodon purpureus</name>
    <name type="common">Fire moss</name>
    <name type="synonym">Dicranum purpureum</name>
    <dbReference type="NCBI Taxonomy" id="3225"/>
    <lineage>
        <taxon>Eukaryota</taxon>
        <taxon>Viridiplantae</taxon>
        <taxon>Streptophyta</taxon>
        <taxon>Embryophyta</taxon>
        <taxon>Bryophyta</taxon>
        <taxon>Bryophytina</taxon>
        <taxon>Bryopsida</taxon>
        <taxon>Dicranidae</taxon>
        <taxon>Pseudoditrichales</taxon>
        <taxon>Ditrichaceae</taxon>
        <taxon>Ceratodon</taxon>
    </lineage>
</organism>
<feature type="signal peptide" evidence="3">
    <location>
        <begin position="1"/>
        <end position="22"/>
    </location>
</feature>
<dbReference type="InterPro" id="IPR001087">
    <property type="entry name" value="GDSL"/>
</dbReference>
<dbReference type="Proteomes" id="UP000822688">
    <property type="component" value="Chromosome 6"/>
</dbReference>
<dbReference type="GO" id="GO:0016788">
    <property type="term" value="F:hydrolase activity, acting on ester bonds"/>
    <property type="evidence" value="ECO:0007669"/>
    <property type="project" value="InterPro"/>
</dbReference>
<evidence type="ECO:0000313" key="4">
    <source>
        <dbReference type="EMBL" id="KAG0568326.1"/>
    </source>
</evidence>
<sequence>MAKMAMTVVLLVVCTMAVYVNGFDSPSGFPVPSYYVMGDAFHDAGNNNFIKTKVPMANYKPYGMTYFKKPNGRFSDGRIFSDLLAVIMKLPQAAPSLSNVTIDQKGTCINFASGGSAILPASSVAMGAPNAFTFDQQVTQYEGFAVDVIYEYGVDQALLILNDAIYQLNLGTIDLLAYFTKPNYAATVGPLNTFLDSLAAEYLRMVERLYSQGARKVVVFGIGPISKTPLGRFLSSKMIPDAGIKWCAAIDSAVRQLNGKLSNMVKRLNADSGLDQMHASLQLVYADVYGAVTDITRNPTKYGFTDVKNACCGGGKFGAEFLCGHSKSKTCRSVSKNLFWNGMQFTEAGNKKLFSLFFGGSSFVKPFSVQRLCKLLIPGVPY</sequence>
<evidence type="ECO:0000256" key="2">
    <source>
        <dbReference type="ARBA" id="ARBA00022801"/>
    </source>
</evidence>
<keyword evidence="2" id="KW-0378">Hydrolase</keyword>
<evidence type="ECO:0008006" key="6">
    <source>
        <dbReference type="Google" id="ProtNLM"/>
    </source>
</evidence>
<dbReference type="InterPro" id="IPR051058">
    <property type="entry name" value="GDSL_Est/Lipase"/>
</dbReference>
<dbReference type="EMBL" id="CM026427">
    <property type="protein sequence ID" value="KAG0568326.1"/>
    <property type="molecule type" value="Genomic_DNA"/>
</dbReference>
<reference evidence="4 5" key="1">
    <citation type="submission" date="2020-06" db="EMBL/GenBank/DDBJ databases">
        <title>WGS assembly of Ceratodon purpureus strain R40.</title>
        <authorList>
            <person name="Carey S.B."/>
            <person name="Jenkins J."/>
            <person name="Shu S."/>
            <person name="Lovell J.T."/>
            <person name="Sreedasyam A."/>
            <person name="Maumus F."/>
            <person name="Tiley G.P."/>
            <person name="Fernandez-Pozo N."/>
            <person name="Barry K."/>
            <person name="Chen C."/>
            <person name="Wang M."/>
            <person name="Lipzen A."/>
            <person name="Daum C."/>
            <person name="Saski C.A."/>
            <person name="Payton A.C."/>
            <person name="Mcbreen J.C."/>
            <person name="Conrad R.E."/>
            <person name="Kollar L.M."/>
            <person name="Olsson S."/>
            <person name="Huttunen S."/>
            <person name="Landis J.B."/>
            <person name="Wickett N.J."/>
            <person name="Johnson M.G."/>
            <person name="Rensing S.A."/>
            <person name="Grimwood J."/>
            <person name="Schmutz J."/>
            <person name="Mcdaniel S.F."/>
        </authorList>
    </citation>
    <scope>NUCLEOTIDE SEQUENCE [LARGE SCALE GENOMIC DNA]</scope>
    <source>
        <strain evidence="4 5">R40</strain>
    </source>
</reference>
<dbReference type="Pfam" id="PF00657">
    <property type="entry name" value="Lipase_GDSL"/>
    <property type="match status" value="1"/>
</dbReference>
<evidence type="ECO:0000256" key="1">
    <source>
        <dbReference type="ARBA" id="ARBA00008668"/>
    </source>
</evidence>
<dbReference type="Gene3D" id="3.40.50.1110">
    <property type="entry name" value="SGNH hydrolase"/>
    <property type="match status" value="1"/>
</dbReference>
<accession>A0A8T0H8R2</accession>
<protein>
    <recommendedName>
        <fullName evidence="6">GDSL esterase/lipase</fullName>
    </recommendedName>
</protein>
<proteinExistence type="inferred from homology"/>
<feature type="chain" id="PRO_5035794421" description="GDSL esterase/lipase" evidence="3">
    <location>
        <begin position="23"/>
        <end position="382"/>
    </location>
</feature>